<name>A0A8B9MBQ7_9AVES</name>
<dbReference type="GO" id="GO:0005886">
    <property type="term" value="C:plasma membrane"/>
    <property type="evidence" value="ECO:0007669"/>
    <property type="project" value="TreeGrafter"/>
</dbReference>
<reference evidence="1" key="2">
    <citation type="submission" date="2025-09" db="UniProtKB">
        <authorList>
            <consortium name="Ensembl"/>
        </authorList>
    </citation>
    <scope>IDENTIFICATION</scope>
</reference>
<dbReference type="PANTHER" id="PTHR15711:SF17">
    <property type="entry name" value="RAP1 GTPASE-ACTIVATING PROTEIN 2"/>
    <property type="match status" value="1"/>
</dbReference>
<dbReference type="Pfam" id="PF21022">
    <property type="entry name" value="Rap-GAP_dimer"/>
    <property type="match status" value="1"/>
</dbReference>
<dbReference type="GO" id="GO:0005096">
    <property type="term" value="F:GTPase activator activity"/>
    <property type="evidence" value="ECO:0007669"/>
    <property type="project" value="InterPro"/>
</dbReference>
<dbReference type="InterPro" id="IPR050989">
    <property type="entry name" value="Rap1_Ran_GAP"/>
</dbReference>
<dbReference type="AlphaFoldDB" id="A0A8B9MBQ7"/>
<dbReference type="PANTHER" id="PTHR15711">
    <property type="entry name" value="RAP GTPASE-ACTIVATING PROTEIN"/>
    <property type="match status" value="1"/>
</dbReference>
<evidence type="ECO:0000313" key="2">
    <source>
        <dbReference type="Proteomes" id="UP000694541"/>
    </source>
</evidence>
<dbReference type="Gene3D" id="3.30.1120.160">
    <property type="match status" value="1"/>
</dbReference>
<keyword evidence="2" id="KW-1185">Reference proteome</keyword>
<proteinExistence type="predicted"/>
<dbReference type="GO" id="GO:0051056">
    <property type="term" value="P:regulation of small GTPase mediated signal transduction"/>
    <property type="evidence" value="ECO:0007669"/>
    <property type="project" value="InterPro"/>
</dbReference>
<dbReference type="GO" id="GO:0005737">
    <property type="term" value="C:cytoplasm"/>
    <property type="evidence" value="ECO:0007669"/>
    <property type="project" value="TreeGrafter"/>
</dbReference>
<sequence length="220" mass="24382">MPCLRLGHDTHAACAALPAAPPLGEIRYLQRKHRASTMFQRKRSVSFGGYGWIDKTMLASLKIKKQELLNSTDVTVPERPLSPPLTAPPTMKVSVRAPKLEEQRTGSQKHKILEKGSPYPLIILPQFGGYWIEDPENLGTPTSSDSSICEEEEENLSPSTYGYKLECKGEARAYRKHFLGKDHLNFYCTASSLGNLILSIKCEEADAGGCSRRLFALDTA</sequence>
<protein>
    <submittedName>
        <fullName evidence="1">Uncharacterized protein</fullName>
    </submittedName>
</protein>
<dbReference type="Ensembl" id="ENSANIT00000005712.1">
    <property type="protein sequence ID" value="ENSANIP00000005531.1"/>
    <property type="gene ID" value="ENSANIG00000003782.1"/>
</dbReference>
<accession>A0A8B9MBQ7</accession>
<dbReference type="InterPro" id="IPR035974">
    <property type="entry name" value="Rap/Ran-GAP_sf"/>
</dbReference>
<dbReference type="Proteomes" id="UP000694541">
    <property type="component" value="Unplaced"/>
</dbReference>
<reference evidence="1" key="1">
    <citation type="submission" date="2025-08" db="UniProtKB">
        <authorList>
            <consortium name="Ensembl"/>
        </authorList>
    </citation>
    <scope>IDENTIFICATION</scope>
</reference>
<organism evidence="1 2">
    <name type="scientific">Accipiter nisus</name>
    <name type="common">Eurasian sparrowhawk</name>
    <dbReference type="NCBI Taxonomy" id="211598"/>
    <lineage>
        <taxon>Eukaryota</taxon>
        <taxon>Metazoa</taxon>
        <taxon>Chordata</taxon>
        <taxon>Craniata</taxon>
        <taxon>Vertebrata</taxon>
        <taxon>Euteleostomi</taxon>
        <taxon>Archelosauria</taxon>
        <taxon>Archosauria</taxon>
        <taxon>Dinosauria</taxon>
        <taxon>Saurischia</taxon>
        <taxon>Theropoda</taxon>
        <taxon>Coelurosauria</taxon>
        <taxon>Aves</taxon>
        <taxon>Neognathae</taxon>
        <taxon>Neoaves</taxon>
        <taxon>Telluraves</taxon>
        <taxon>Accipitrimorphae</taxon>
        <taxon>Accipitriformes</taxon>
        <taxon>Accipitridae</taxon>
        <taxon>Accipitrinae</taxon>
        <taxon>Accipiter</taxon>
    </lineage>
</organism>
<dbReference type="SUPFAM" id="SSF111347">
    <property type="entry name" value="Rap/Ran-GAP"/>
    <property type="match status" value="1"/>
</dbReference>
<evidence type="ECO:0000313" key="1">
    <source>
        <dbReference type="Ensembl" id="ENSANIP00000005531.1"/>
    </source>
</evidence>